<dbReference type="InterPro" id="IPR036412">
    <property type="entry name" value="HAD-like_sf"/>
</dbReference>
<dbReference type="Pfam" id="PF13246">
    <property type="entry name" value="Cation_ATPase"/>
    <property type="match status" value="1"/>
</dbReference>
<keyword evidence="5" id="KW-1278">Translocase</keyword>
<dbReference type="InterPro" id="IPR004014">
    <property type="entry name" value="ATPase_P-typ_cation-transptr_N"/>
</dbReference>
<dbReference type="SUPFAM" id="SSF81660">
    <property type="entry name" value="Metal cation-transporting ATPase, ATP-binding domain N"/>
    <property type="match status" value="1"/>
</dbReference>
<dbReference type="AlphaFoldDB" id="M7XC41"/>
<dbReference type="SMART" id="SM00831">
    <property type="entry name" value="Cation_ATPase_N"/>
    <property type="match status" value="1"/>
</dbReference>
<feature type="transmembrane region" description="Helical" evidence="8">
    <location>
        <begin position="247"/>
        <end position="265"/>
    </location>
</feature>
<dbReference type="GO" id="GO:0016020">
    <property type="term" value="C:membrane"/>
    <property type="evidence" value="ECO:0007669"/>
    <property type="project" value="UniProtKB-SubCell"/>
</dbReference>
<evidence type="ECO:0000256" key="1">
    <source>
        <dbReference type="ARBA" id="ARBA00004141"/>
    </source>
</evidence>
<dbReference type="Gene3D" id="3.40.50.1000">
    <property type="entry name" value="HAD superfamily/HAD-like"/>
    <property type="match status" value="1"/>
</dbReference>
<sequence>MKLPEFPHHESIASLLEGLQTSERGLSVAEVNGRLGVFGKNELPAAGKRPAWLLFLRQFNNLMVYILLLAAGISYFTKHYVDVYVILVIVLINAIIGFVQEYKAEGALAALRKMLVPQCKVIREGKLQTVDSVGLVPGDILALAEGDNIPADARIIFQKDARTSEAALTGESVPVQKTVGSLAEQLPMGDRTNMVWKGTHLASGSVRAVVTATGVRTQIGEIAKSLKEIAPKKSNFQKKTDKLAKQMAFIAIGSALALFIVSFLVKCNPLTDTLMISIAALVSAIPEGLPAVLSIVLAVGSFRMSKKNAIVREMTATETLGSVTTIVTDKTGTLTQNTMTIRKIWVPGIEDIEVEGEGWESIGDFRGEEKDILALESLFEIAAHCHSASVQQPEVGTYQVTGDPTEAAFLVLGNKAGKDKFLEIIEDVAFSSELKFRSTLVKKEGESLRFYLGAPEAILERCTRSLQHDESYLPLEGKEKASILSKIQSWSKESFRVLALARKSETERNVAHQGLDFVGLAGMIDPPRPGVLEAVQSCHRAGIRVIMATGDHADTALAIGKKVGIVLPGRERVYSELELASMEGENFDMAVSEADVFSRLSPNMKLRIARSLQKQGELLAMTGDGVNDAPALKQADIGIAMGIMGTDVAKDASMMVLADDNFSTIVKAVEQGRIVFNNARRTSFFLASTNFAEISTLILAILMGFPMPLTATQILWINLVTDGFCDKALAAEQGHGAELTSPPIPQSEKILNRTVLPFLIINVVMMTGLALAAFYIYFPISLEKARTMAFITLAFSQLFNVFNMRNLTGSSFKIGLFSNKWVNYALAISVLIQIVIIETPLSSFFSFEPVNLFDFLLWVGLSSSIFWVTELYKLIRFKKGT</sequence>
<dbReference type="EMBL" id="AMZY02000003">
    <property type="protein sequence ID" value="EMS34995.1"/>
    <property type="molecule type" value="Genomic_DNA"/>
</dbReference>
<dbReference type="InParanoid" id="M7XC41"/>
<name>M7XC41_9BACT</name>
<dbReference type="Gene3D" id="1.20.1110.10">
    <property type="entry name" value="Calcium-transporting ATPase, transmembrane domain"/>
    <property type="match status" value="1"/>
</dbReference>
<comment type="caution">
    <text evidence="10">The sequence shown here is derived from an EMBL/GenBank/DDBJ whole genome shotgun (WGS) entry which is preliminary data.</text>
</comment>
<dbReference type="SFLD" id="SFLDG00002">
    <property type="entry name" value="C1.7:_P-type_atpase_like"/>
    <property type="match status" value="1"/>
</dbReference>
<keyword evidence="7 8" id="KW-0472">Membrane</keyword>
<organism evidence="10 11">
    <name type="scientific">Mariniradius saccharolyticus AK6</name>
    <dbReference type="NCBI Taxonomy" id="1239962"/>
    <lineage>
        <taxon>Bacteria</taxon>
        <taxon>Pseudomonadati</taxon>
        <taxon>Bacteroidota</taxon>
        <taxon>Cytophagia</taxon>
        <taxon>Cytophagales</taxon>
        <taxon>Cyclobacteriaceae</taxon>
        <taxon>Mariniradius</taxon>
    </lineage>
</organism>
<dbReference type="Proteomes" id="UP000010953">
    <property type="component" value="Unassembled WGS sequence"/>
</dbReference>
<keyword evidence="6 8" id="KW-1133">Transmembrane helix</keyword>
<dbReference type="GO" id="GO:0016887">
    <property type="term" value="F:ATP hydrolysis activity"/>
    <property type="evidence" value="ECO:0007669"/>
    <property type="project" value="InterPro"/>
</dbReference>
<comment type="subcellular location">
    <subcellularLocation>
        <location evidence="1">Membrane</location>
        <topology evidence="1">Multi-pass membrane protein</topology>
    </subcellularLocation>
</comment>
<feature type="transmembrane region" description="Helical" evidence="8">
    <location>
        <begin position="821"/>
        <end position="843"/>
    </location>
</feature>
<dbReference type="SFLD" id="SFLDS00003">
    <property type="entry name" value="Haloacid_Dehalogenase"/>
    <property type="match status" value="1"/>
</dbReference>
<dbReference type="InterPro" id="IPR023298">
    <property type="entry name" value="ATPase_P-typ_TM_dom_sf"/>
</dbReference>
<dbReference type="SUPFAM" id="SSF81665">
    <property type="entry name" value="Calcium ATPase, transmembrane domain M"/>
    <property type="match status" value="1"/>
</dbReference>
<dbReference type="InterPro" id="IPR008250">
    <property type="entry name" value="ATPase_P-typ_transduc_dom_A_sf"/>
</dbReference>
<dbReference type="SUPFAM" id="SSF81653">
    <property type="entry name" value="Calcium ATPase, transduction domain A"/>
    <property type="match status" value="1"/>
</dbReference>
<protein>
    <recommendedName>
        <fullName evidence="9">Cation-transporting P-type ATPase N-terminal domain-containing protein</fullName>
    </recommendedName>
</protein>
<evidence type="ECO:0000256" key="4">
    <source>
        <dbReference type="ARBA" id="ARBA00022840"/>
    </source>
</evidence>
<dbReference type="InterPro" id="IPR023214">
    <property type="entry name" value="HAD_sf"/>
</dbReference>
<dbReference type="InterPro" id="IPR001757">
    <property type="entry name" value="P_typ_ATPase"/>
</dbReference>
<dbReference type="FunCoup" id="M7XC41">
    <property type="interactions" value="290"/>
</dbReference>
<dbReference type="Gene3D" id="2.70.150.10">
    <property type="entry name" value="Calcium-transporting ATPase, cytoplasmic transduction domain A"/>
    <property type="match status" value="1"/>
</dbReference>
<dbReference type="PRINTS" id="PR00119">
    <property type="entry name" value="CATATPASE"/>
</dbReference>
<dbReference type="STRING" id="1239962.C943_02886"/>
<keyword evidence="4" id="KW-0067">ATP-binding</keyword>
<dbReference type="InterPro" id="IPR044492">
    <property type="entry name" value="P_typ_ATPase_HD_dom"/>
</dbReference>
<dbReference type="Gene3D" id="3.40.1110.10">
    <property type="entry name" value="Calcium-transporting ATPase, cytoplasmic domain N"/>
    <property type="match status" value="1"/>
</dbReference>
<dbReference type="InterPro" id="IPR059000">
    <property type="entry name" value="ATPase_P-type_domA"/>
</dbReference>
<evidence type="ECO:0000256" key="6">
    <source>
        <dbReference type="ARBA" id="ARBA00022989"/>
    </source>
</evidence>
<feature type="transmembrane region" description="Helical" evidence="8">
    <location>
        <begin position="683"/>
        <end position="705"/>
    </location>
</feature>
<dbReference type="SFLD" id="SFLDF00027">
    <property type="entry name" value="p-type_atpase"/>
    <property type="match status" value="1"/>
</dbReference>
<dbReference type="Pfam" id="PF00689">
    <property type="entry name" value="Cation_ATPase_C"/>
    <property type="match status" value="1"/>
</dbReference>
<dbReference type="PROSITE" id="PS00154">
    <property type="entry name" value="ATPASE_E1_E2"/>
    <property type="match status" value="1"/>
</dbReference>
<dbReference type="InterPro" id="IPR006068">
    <property type="entry name" value="ATPase_P-typ_cation-transptr_C"/>
</dbReference>
<dbReference type="NCBIfam" id="TIGR01494">
    <property type="entry name" value="ATPase_P-type"/>
    <property type="match status" value="2"/>
</dbReference>
<feature type="transmembrane region" description="Helical" evidence="8">
    <location>
        <begin position="855"/>
        <end position="875"/>
    </location>
</feature>
<dbReference type="InterPro" id="IPR018303">
    <property type="entry name" value="ATPase_P-typ_P_site"/>
</dbReference>
<feature type="domain" description="Cation-transporting P-type ATPase N-terminal" evidence="9">
    <location>
        <begin position="6"/>
        <end position="79"/>
    </location>
</feature>
<dbReference type="OrthoDB" id="1521937at2"/>
<dbReference type="Pfam" id="PF00690">
    <property type="entry name" value="Cation_ATPase_N"/>
    <property type="match status" value="1"/>
</dbReference>
<feature type="transmembrane region" description="Helical" evidence="8">
    <location>
        <begin position="755"/>
        <end position="778"/>
    </location>
</feature>
<feature type="transmembrane region" description="Helical" evidence="8">
    <location>
        <begin position="277"/>
        <end position="302"/>
    </location>
</feature>
<evidence type="ECO:0000256" key="7">
    <source>
        <dbReference type="ARBA" id="ARBA00023136"/>
    </source>
</evidence>
<evidence type="ECO:0000313" key="10">
    <source>
        <dbReference type="EMBL" id="EMS34995.1"/>
    </source>
</evidence>
<keyword evidence="2 8" id="KW-0812">Transmembrane</keyword>
<accession>M7XC41</accession>
<dbReference type="RefSeq" id="WP_008623590.1">
    <property type="nucleotide sequence ID" value="NZ_AMZY02000003.1"/>
</dbReference>
<keyword evidence="11" id="KW-1185">Reference proteome</keyword>
<proteinExistence type="predicted"/>
<dbReference type="SUPFAM" id="SSF56784">
    <property type="entry name" value="HAD-like"/>
    <property type="match status" value="1"/>
</dbReference>
<evidence type="ECO:0000259" key="9">
    <source>
        <dbReference type="SMART" id="SM00831"/>
    </source>
</evidence>
<gene>
    <name evidence="10" type="ORF">C943_02886</name>
</gene>
<evidence type="ECO:0000256" key="8">
    <source>
        <dbReference type="SAM" id="Phobius"/>
    </source>
</evidence>
<evidence type="ECO:0000256" key="5">
    <source>
        <dbReference type="ARBA" id="ARBA00022967"/>
    </source>
</evidence>
<dbReference type="GO" id="GO:0005524">
    <property type="term" value="F:ATP binding"/>
    <property type="evidence" value="ECO:0007669"/>
    <property type="project" value="UniProtKB-KW"/>
</dbReference>
<evidence type="ECO:0000256" key="3">
    <source>
        <dbReference type="ARBA" id="ARBA00022741"/>
    </source>
</evidence>
<evidence type="ECO:0000256" key="2">
    <source>
        <dbReference type="ARBA" id="ARBA00022692"/>
    </source>
</evidence>
<dbReference type="PANTHER" id="PTHR42861">
    <property type="entry name" value="CALCIUM-TRANSPORTING ATPASE"/>
    <property type="match status" value="1"/>
</dbReference>
<feature type="transmembrane region" description="Helical" evidence="8">
    <location>
        <begin position="83"/>
        <end position="102"/>
    </location>
</feature>
<reference evidence="10" key="1">
    <citation type="submission" date="2013-01" db="EMBL/GenBank/DDBJ databases">
        <title>Genome assembly of Mariniradius saccharolyticus AK6.</title>
        <authorList>
            <person name="Vaidya B."/>
            <person name="Khatri I."/>
            <person name="Tanuku N.R.S."/>
            <person name="Subramanian S."/>
            <person name="Pinnaka A."/>
        </authorList>
    </citation>
    <scope>NUCLEOTIDE SEQUENCE [LARGE SCALE GENOMIC DNA]</scope>
    <source>
        <strain evidence="10">AK6</strain>
    </source>
</reference>
<dbReference type="Pfam" id="PF00122">
    <property type="entry name" value="E1-E2_ATPase"/>
    <property type="match status" value="1"/>
</dbReference>
<dbReference type="eggNOG" id="COG0474">
    <property type="taxonomic scope" value="Bacteria"/>
</dbReference>
<dbReference type="InterPro" id="IPR023299">
    <property type="entry name" value="ATPase_P-typ_cyto_dom_N"/>
</dbReference>
<dbReference type="PRINTS" id="PR00120">
    <property type="entry name" value="HATPASE"/>
</dbReference>
<feature type="transmembrane region" description="Helical" evidence="8">
    <location>
        <begin position="59"/>
        <end position="77"/>
    </location>
</feature>
<evidence type="ECO:0000313" key="11">
    <source>
        <dbReference type="Proteomes" id="UP000010953"/>
    </source>
</evidence>
<keyword evidence="3" id="KW-0547">Nucleotide-binding</keyword>